<dbReference type="InterPro" id="IPR024935">
    <property type="entry name" value="Rubredoxin_dom"/>
</dbReference>
<reference evidence="11 12" key="2">
    <citation type="journal article" date="2016" name="Appl. Microbiol. Biotechnol.">
        <title>Mutations improving production and secretion of extracellular lipase by Burkholderia glumae PG1.</title>
        <authorList>
            <person name="Knapp A."/>
            <person name="Voget S."/>
            <person name="Gao R."/>
            <person name="Zaburannyi N."/>
            <person name="Krysciak D."/>
            <person name="Breuer M."/>
            <person name="Hauer B."/>
            <person name="Streit W.R."/>
            <person name="Muller R."/>
            <person name="Daniel R."/>
            <person name="Jaeger K.E."/>
        </authorList>
    </citation>
    <scope>NUCLEOTIDE SEQUENCE [LARGE SCALE GENOMIC DNA]</scope>
    <source>
        <strain evidence="11 12">PG1</strain>
    </source>
</reference>
<dbReference type="GO" id="GO:0043448">
    <property type="term" value="P:alkane catabolic process"/>
    <property type="evidence" value="ECO:0007669"/>
    <property type="project" value="TreeGrafter"/>
</dbReference>
<dbReference type="CDD" id="cd00730">
    <property type="entry name" value="rubredoxin"/>
    <property type="match status" value="1"/>
</dbReference>
<reference evidence="12" key="1">
    <citation type="submission" date="2011-03" db="EMBL/GenBank/DDBJ databases">
        <authorList>
            <person name="Voget S."/>
            <person name="Streit W.R."/>
            <person name="Jaeger K.E."/>
            <person name="Daniel R."/>
        </authorList>
    </citation>
    <scope>NUCLEOTIDE SEQUENCE [LARGE SCALE GENOMIC DNA]</scope>
    <source>
        <strain evidence="12">PG1</strain>
    </source>
</reference>
<dbReference type="PROSITE" id="PS00202">
    <property type="entry name" value="RUBREDOXIN"/>
    <property type="match status" value="1"/>
</dbReference>
<evidence type="ECO:0000256" key="2">
    <source>
        <dbReference type="ARBA" id="ARBA00002792"/>
    </source>
</evidence>
<dbReference type="PANTHER" id="PTHR47627">
    <property type="entry name" value="RUBREDOXIN"/>
    <property type="match status" value="1"/>
</dbReference>
<dbReference type="EMBL" id="CP002581">
    <property type="protein sequence ID" value="AJK50418.1"/>
    <property type="molecule type" value="Genomic_DNA"/>
</dbReference>
<organism evidence="11 12">
    <name type="scientific">Burkholderia plantarii</name>
    <dbReference type="NCBI Taxonomy" id="41899"/>
    <lineage>
        <taxon>Bacteria</taxon>
        <taxon>Pseudomonadati</taxon>
        <taxon>Pseudomonadota</taxon>
        <taxon>Betaproteobacteria</taxon>
        <taxon>Burkholderiales</taxon>
        <taxon>Burkholderiaceae</taxon>
        <taxon>Burkholderia</taxon>
    </lineage>
</organism>
<dbReference type="PROSITE" id="PS50903">
    <property type="entry name" value="RUBREDOXIN_LIKE"/>
    <property type="match status" value="1"/>
</dbReference>
<evidence type="ECO:0000256" key="9">
    <source>
        <dbReference type="RuleBase" id="RU003820"/>
    </source>
</evidence>
<dbReference type="InterPro" id="IPR018527">
    <property type="entry name" value="Rubredoxin_Fe_BS"/>
</dbReference>
<dbReference type="Gene3D" id="2.20.28.10">
    <property type="match status" value="1"/>
</dbReference>
<keyword evidence="7 9" id="KW-0249">Electron transport</keyword>
<evidence type="ECO:0000256" key="6">
    <source>
        <dbReference type="ARBA" id="ARBA00022723"/>
    </source>
</evidence>
<evidence type="ECO:0000259" key="10">
    <source>
        <dbReference type="PROSITE" id="PS50903"/>
    </source>
</evidence>
<comment type="cofactor">
    <cofactor evidence="1 9">
        <name>Fe(3+)</name>
        <dbReference type="ChEBI" id="CHEBI:29034"/>
    </cofactor>
</comment>
<dbReference type="PANTHER" id="PTHR47627:SF1">
    <property type="entry name" value="RUBREDOXIN-1-RELATED"/>
    <property type="match status" value="1"/>
</dbReference>
<dbReference type="SUPFAM" id="SSF57802">
    <property type="entry name" value="Rubredoxin-like"/>
    <property type="match status" value="1"/>
</dbReference>
<evidence type="ECO:0000256" key="4">
    <source>
        <dbReference type="ARBA" id="ARBA00005337"/>
    </source>
</evidence>
<dbReference type="FunFam" id="2.20.28.10:FF:000001">
    <property type="entry name" value="Rubredoxin"/>
    <property type="match status" value="1"/>
</dbReference>
<keyword evidence="12" id="KW-1185">Reference proteome</keyword>
<evidence type="ECO:0000256" key="8">
    <source>
        <dbReference type="ARBA" id="ARBA00023004"/>
    </source>
</evidence>
<dbReference type="AlphaFoldDB" id="A0A0B6S433"/>
<accession>A0A0B6S433</accession>
<gene>
    <name evidence="11" type="ORF">BGL_2c23620</name>
</gene>
<proteinExistence type="inferred from homology"/>
<evidence type="ECO:0000256" key="1">
    <source>
        <dbReference type="ARBA" id="ARBA00001965"/>
    </source>
</evidence>
<comment type="pathway">
    <text evidence="3">Hydrocarbon metabolism; alkane degradation.</text>
</comment>
<dbReference type="Proteomes" id="UP000031838">
    <property type="component" value="Chromosome 2"/>
</dbReference>
<dbReference type="PRINTS" id="PR00163">
    <property type="entry name" value="RUBREDOXIN"/>
</dbReference>
<dbReference type="GO" id="GO:0005506">
    <property type="term" value="F:iron ion binding"/>
    <property type="evidence" value="ECO:0007669"/>
    <property type="project" value="UniProtKB-UniRule"/>
</dbReference>
<comment type="similarity">
    <text evidence="4 9">Belongs to the rubredoxin family.</text>
</comment>
<dbReference type="HOGENOM" id="CLU_128747_0_0_4"/>
<keyword evidence="8 9" id="KW-0408">Iron</keyword>
<sequence>MNARKYTDTIQYLKIETACFMYKKGTALELQFAPRRLVTDGVEPLRIDLTADDVERLYRGLDACLAADRAPGAGPLVVSLDAAPAAAEPPAGAPRTDGAGAAAEPALARAAPAVPPPGDFRQFVCLICGWIYDEASGDVEHGIAPGTRWEQVPDDWRCPLCDVGKEDFVLAEF</sequence>
<keyword evidence="6 9" id="KW-0479">Metal-binding</keyword>
<dbReference type="GO" id="GO:0009055">
    <property type="term" value="F:electron transfer activity"/>
    <property type="evidence" value="ECO:0007669"/>
    <property type="project" value="TreeGrafter"/>
</dbReference>
<evidence type="ECO:0000313" key="12">
    <source>
        <dbReference type="Proteomes" id="UP000031838"/>
    </source>
</evidence>
<evidence type="ECO:0000313" key="11">
    <source>
        <dbReference type="EMBL" id="AJK50418.1"/>
    </source>
</evidence>
<comment type="function">
    <text evidence="2">Involved in the hydrocarbon hydroxylating system, which transfers electrons from NADH to rubredoxin reductase and then through rubredoxin to alkane 1 monooxygenase.</text>
</comment>
<keyword evidence="5" id="KW-0813">Transport</keyword>
<dbReference type="InterPro" id="IPR050526">
    <property type="entry name" value="Rubredoxin_ET"/>
</dbReference>
<feature type="domain" description="Rubredoxin-like" evidence="10">
    <location>
        <begin position="120"/>
        <end position="171"/>
    </location>
</feature>
<evidence type="ECO:0000256" key="7">
    <source>
        <dbReference type="ARBA" id="ARBA00022982"/>
    </source>
</evidence>
<evidence type="ECO:0000256" key="3">
    <source>
        <dbReference type="ARBA" id="ARBA00004933"/>
    </source>
</evidence>
<dbReference type="KEGG" id="bgp:BGL_2c23620"/>
<name>A0A0B6S433_BURPL</name>
<evidence type="ECO:0000256" key="5">
    <source>
        <dbReference type="ARBA" id="ARBA00022448"/>
    </source>
</evidence>
<protein>
    <recommendedName>
        <fullName evidence="9">Rubredoxin</fullName>
    </recommendedName>
</protein>
<dbReference type="Pfam" id="PF00301">
    <property type="entry name" value="Rubredoxin"/>
    <property type="match status" value="1"/>
</dbReference>
<dbReference type="InterPro" id="IPR024934">
    <property type="entry name" value="Rubredoxin-like_dom"/>
</dbReference>